<evidence type="ECO:0000256" key="4">
    <source>
        <dbReference type="ARBA" id="ARBA00022737"/>
    </source>
</evidence>
<dbReference type="Pfam" id="PF13174">
    <property type="entry name" value="TPR_6"/>
    <property type="match status" value="1"/>
</dbReference>
<comment type="similarity">
    <text evidence="2">Belongs to the IFT56 family.</text>
</comment>
<keyword evidence="6" id="KW-0966">Cell projection</keyword>
<dbReference type="InterPro" id="IPR019734">
    <property type="entry name" value="TPR_rpt"/>
</dbReference>
<dbReference type="Pfam" id="PF07721">
    <property type="entry name" value="TPR_4"/>
    <property type="match status" value="1"/>
</dbReference>
<evidence type="ECO:0000313" key="8">
    <source>
        <dbReference type="Proteomes" id="UP000594454"/>
    </source>
</evidence>
<accession>A0A7R8V5G3</accession>
<dbReference type="PANTHER" id="PTHR14781">
    <property type="entry name" value="INTRAFLAGELLAR TRANSPORT PROTEIN 56"/>
    <property type="match status" value="1"/>
</dbReference>
<evidence type="ECO:0000256" key="2">
    <source>
        <dbReference type="ARBA" id="ARBA00007834"/>
    </source>
</evidence>
<keyword evidence="8" id="KW-1185">Reference proteome</keyword>
<dbReference type="OrthoDB" id="95390at2759"/>
<dbReference type="EMBL" id="LR899014">
    <property type="protein sequence ID" value="CAD7093188.1"/>
    <property type="molecule type" value="Genomic_DNA"/>
</dbReference>
<gene>
    <name evidence="7" type="ORF">HERILL_LOCUS15489</name>
</gene>
<organism evidence="7 8">
    <name type="scientific">Hermetia illucens</name>
    <name type="common">Black soldier fly</name>
    <dbReference type="NCBI Taxonomy" id="343691"/>
    <lineage>
        <taxon>Eukaryota</taxon>
        <taxon>Metazoa</taxon>
        <taxon>Ecdysozoa</taxon>
        <taxon>Arthropoda</taxon>
        <taxon>Hexapoda</taxon>
        <taxon>Insecta</taxon>
        <taxon>Pterygota</taxon>
        <taxon>Neoptera</taxon>
        <taxon>Endopterygota</taxon>
        <taxon>Diptera</taxon>
        <taxon>Brachycera</taxon>
        <taxon>Stratiomyomorpha</taxon>
        <taxon>Stratiomyidae</taxon>
        <taxon>Hermetiinae</taxon>
        <taxon>Hermetia</taxon>
    </lineage>
</organism>
<evidence type="ECO:0000256" key="3">
    <source>
        <dbReference type="ARBA" id="ARBA00019387"/>
    </source>
</evidence>
<protein>
    <recommendedName>
        <fullName evidence="3">Intraflagellar transport protein 56</fullName>
    </recommendedName>
</protein>
<dbReference type="Proteomes" id="UP000594454">
    <property type="component" value="Chromosome 6"/>
</dbReference>
<keyword evidence="4" id="KW-0677">Repeat</keyword>
<dbReference type="GO" id="GO:0042802">
    <property type="term" value="F:identical protein binding"/>
    <property type="evidence" value="ECO:0007669"/>
    <property type="project" value="InterPro"/>
</dbReference>
<evidence type="ECO:0000256" key="1">
    <source>
        <dbReference type="ARBA" id="ARBA00004138"/>
    </source>
</evidence>
<dbReference type="Gene3D" id="1.25.40.10">
    <property type="entry name" value="Tetratricopeptide repeat domain"/>
    <property type="match status" value="2"/>
</dbReference>
<dbReference type="InterPro" id="IPR011990">
    <property type="entry name" value="TPR-like_helical_dom_sf"/>
</dbReference>
<evidence type="ECO:0000313" key="7">
    <source>
        <dbReference type="EMBL" id="CAD7093188.1"/>
    </source>
</evidence>
<name>A0A7R8V5G3_HERIL</name>
<dbReference type="SUPFAM" id="SSF48452">
    <property type="entry name" value="TPR-like"/>
    <property type="match status" value="3"/>
</dbReference>
<dbReference type="AlphaFoldDB" id="A0A7R8V5G3"/>
<reference evidence="7 8" key="1">
    <citation type="submission" date="2020-11" db="EMBL/GenBank/DDBJ databases">
        <authorList>
            <person name="Wallbank WR R."/>
            <person name="Pardo Diaz C."/>
            <person name="Kozak K."/>
            <person name="Martin S."/>
            <person name="Jiggins C."/>
            <person name="Moest M."/>
            <person name="Warren A I."/>
            <person name="Generalovic N T."/>
            <person name="Byers J.R.P. K."/>
            <person name="Montejo-Kovacevich G."/>
            <person name="Yen C E."/>
        </authorList>
    </citation>
    <scope>NUCLEOTIDE SEQUENCE [LARGE SCALE GENOMIC DNA]</scope>
</reference>
<evidence type="ECO:0000256" key="5">
    <source>
        <dbReference type="ARBA" id="ARBA00022803"/>
    </source>
</evidence>
<dbReference type="InterPro" id="IPR011717">
    <property type="entry name" value="TPR-4"/>
</dbReference>
<comment type="subcellular location">
    <subcellularLocation>
        <location evidence="1">Cell projection</location>
        <location evidence="1">Cilium</location>
    </subcellularLocation>
</comment>
<dbReference type="GO" id="GO:0035735">
    <property type="term" value="P:intraciliary transport involved in cilium assembly"/>
    <property type="evidence" value="ECO:0007669"/>
    <property type="project" value="TreeGrafter"/>
</dbReference>
<dbReference type="GO" id="GO:0035720">
    <property type="term" value="P:intraciliary anterograde transport"/>
    <property type="evidence" value="ECO:0007669"/>
    <property type="project" value="TreeGrafter"/>
</dbReference>
<dbReference type="InParanoid" id="A0A7R8V5G3"/>
<dbReference type="OMA" id="FIIRRDY"/>
<sequence>MILSRGKSDSANSRHDTSAANKKNLPIFEDFIVERDYTGARAYLEFMFDDDDNQKILREQWMAFCSFHLGDYQKALDQYQAIKKEDPTINDITLNVAICMFYLGMYEEAHDLMDIIPNTPLKVRLLFHLAHKLNNEDQLMELHESLRDVVEDQLTLACLHYLRAHYQEAIDIYKRILLDNKEYLAINVYLALCFYKLDYYDMSQEVLDIYLNRHPDSTIAINLKACNRFRLFNGRVAEQEIKNITDNGTFGADLIRHNLVVFRNGEGALQVFPALLNIIPEARLNLAIFYLRRGNIQEAHSLMKEVQPTVPHEYILKGVVHAALGQQLGSKEHIKTAQQNLHLVGSSASECDTIPGRQSMASAFFLYGQFEEVLVYLNSIRSYFVNDDIFNYNYAQAKAATGYFKEAEELFLQINDPEIRNQHTFCMLLARCHIQAGHPEQAWNLFVSRDTNSEAFLLLQLIANDCYKCEEFWVAAKAFDMLEKLDPSPEHWEGKRGACAGALFAVVTDLDKGRPPNGVADIVSILRESNNSQAEVMLKAIRKYASNLK</sequence>
<proteinExistence type="inferred from homology"/>
<dbReference type="GO" id="GO:0030992">
    <property type="term" value="C:intraciliary transport particle B"/>
    <property type="evidence" value="ECO:0007669"/>
    <property type="project" value="TreeGrafter"/>
</dbReference>
<evidence type="ECO:0000256" key="6">
    <source>
        <dbReference type="ARBA" id="ARBA00023273"/>
    </source>
</evidence>
<dbReference type="GO" id="GO:0097546">
    <property type="term" value="C:ciliary base"/>
    <property type="evidence" value="ECO:0007669"/>
    <property type="project" value="TreeGrafter"/>
</dbReference>
<dbReference type="FunFam" id="1.25.40.10:FF:000233">
    <property type="entry name" value="Tetratricopeptide repeat domain 26"/>
    <property type="match status" value="1"/>
</dbReference>
<dbReference type="InterPro" id="IPR030511">
    <property type="entry name" value="TTC26"/>
</dbReference>
<dbReference type="GO" id="GO:0036064">
    <property type="term" value="C:ciliary basal body"/>
    <property type="evidence" value="ECO:0007669"/>
    <property type="project" value="TreeGrafter"/>
</dbReference>
<dbReference type="GO" id="GO:0120170">
    <property type="term" value="F:intraciliary transport particle B binding"/>
    <property type="evidence" value="ECO:0007669"/>
    <property type="project" value="TreeGrafter"/>
</dbReference>
<dbReference type="FunCoup" id="A0A7R8V5G3">
    <property type="interactions" value="83"/>
</dbReference>
<dbReference type="PANTHER" id="PTHR14781:SF0">
    <property type="entry name" value="INTRAFLAGELLAR TRANSPORT PROTEIN 56"/>
    <property type="match status" value="1"/>
</dbReference>
<keyword evidence="5" id="KW-0802">TPR repeat</keyword>